<proteinExistence type="predicted"/>
<dbReference type="PROSITE" id="PS51257">
    <property type="entry name" value="PROKAR_LIPOPROTEIN"/>
    <property type="match status" value="1"/>
</dbReference>
<dbReference type="AlphaFoldDB" id="A0AAU4K2K1"/>
<dbReference type="Pfam" id="PF04069">
    <property type="entry name" value="OpuAC"/>
    <property type="match status" value="1"/>
</dbReference>
<dbReference type="GO" id="GO:0043190">
    <property type="term" value="C:ATP-binding cassette (ABC) transporter complex"/>
    <property type="evidence" value="ECO:0007669"/>
    <property type="project" value="InterPro"/>
</dbReference>
<dbReference type="Gene3D" id="3.40.190.10">
    <property type="entry name" value="Periplasmic binding protein-like II"/>
    <property type="match status" value="2"/>
</dbReference>
<feature type="domain" description="ABC-type glycine betaine transport system substrate-binding" evidence="1">
    <location>
        <begin position="44"/>
        <end position="320"/>
    </location>
</feature>
<dbReference type="SUPFAM" id="SSF53850">
    <property type="entry name" value="Periplasmic binding protein-like II"/>
    <property type="match status" value="1"/>
</dbReference>
<dbReference type="InterPro" id="IPR007210">
    <property type="entry name" value="ABC_Gly_betaine_transp_sub-bd"/>
</dbReference>
<sequence length="323" mass="32398">MIVHRAPTVSSRRRVRVAAVTVSLIAAVAVVAGCSSSVSEPDRTLVVGSGPGTAPAIAADIYAEVLRHEGATVRSGLVTGSYRQLLDDVDGGTVDLFGAFSGSLLSALAPGSTATSTDSVYDDLNRALPQGVSVGDPTTVVDQLQVVVAASTASAVGVDELSECSRLPAGLPVVSDRTPDEGTLAALAAVGCRFGPFRKVADVASVTAEVTSGRAVGLVSTLSSAGNDAALTVLADKKQVSADARADPTATGAPDPADQPAIRAQNLVPVFATAALDRDLIKAVNTVAGELTTADLAAMAQKVSTGGATASAVVTDWLSEHNL</sequence>
<dbReference type="GO" id="GO:0022857">
    <property type="term" value="F:transmembrane transporter activity"/>
    <property type="evidence" value="ECO:0007669"/>
    <property type="project" value="InterPro"/>
</dbReference>
<dbReference type="Gene3D" id="3.40.190.120">
    <property type="entry name" value="Osmoprotection protein (prox), domain 2"/>
    <property type="match status" value="1"/>
</dbReference>
<protein>
    <submittedName>
        <fullName evidence="2">Glycine/betaine ABC transporter substrate-binding protein</fullName>
    </submittedName>
</protein>
<accession>A0AAU4K2K1</accession>
<evidence type="ECO:0000313" key="3">
    <source>
        <dbReference type="Proteomes" id="UP001432128"/>
    </source>
</evidence>
<name>A0AAU4K2K1_9NOCA</name>
<organism evidence="2 3">
    <name type="scientific">Williamsia herbipolensis</name>
    <dbReference type="NCBI Taxonomy" id="1603258"/>
    <lineage>
        <taxon>Bacteria</taxon>
        <taxon>Bacillati</taxon>
        <taxon>Actinomycetota</taxon>
        <taxon>Actinomycetes</taxon>
        <taxon>Mycobacteriales</taxon>
        <taxon>Nocardiaceae</taxon>
        <taxon>Williamsia</taxon>
    </lineage>
</organism>
<evidence type="ECO:0000259" key="1">
    <source>
        <dbReference type="Pfam" id="PF04069"/>
    </source>
</evidence>
<reference evidence="2 3" key="1">
    <citation type="submission" date="2022-10" db="EMBL/GenBank/DDBJ databases">
        <title>The complete genomes of actinobacterial strains from the NBC collection.</title>
        <authorList>
            <person name="Joergensen T.S."/>
            <person name="Alvarez Arevalo M."/>
            <person name="Sterndorff E.B."/>
            <person name="Faurdal D."/>
            <person name="Vuksanovic O."/>
            <person name="Mourched A.-S."/>
            <person name="Charusanti P."/>
            <person name="Shaw S."/>
            <person name="Blin K."/>
            <person name="Weber T."/>
        </authorList>
    </citation>
    <scope>NUCLEOTIDE SEQUENCE [LARGE SCALE GENOMIC DNA]</scope>
    <source>
        <strain evidence="2 3">NBC_00319</strain>
    </source>
</reference>
<dbReference type="KEGG" id="whr:OG579_21690"/>
<dbReference type="EMBL" id="CP108021">
    <property type="protein sequence ID" value="WUM20252.1"/>
    <property type="molecule type" value="Genomic_DNA"/>
</dbReference>
<dbReference type="Proteomes" id="UP001432128">
    <property type="component" value="Chromosome"/>
</dbReference>
<gene>
    <name evidence="2" type="ORF">OG579_21690</name>
</gene>
<keyword evidence="3" id="KW-1185">Reference proteome</keyword>
<dbReference type="RefSeq" id="WP_328857625.1">
    <property type="nucleotide sequence ID" value="NZ_CP108021.1"/>
</dbReference>
<evidence type="ECO:0000313" key="2">
    <source>
        <dbReference type="EMBL" id="WUM20252.1"/>
    </source>
</evidence>